<accession>A0A3P3XFU3</accession>
<sequence length="276" mass="30248">MSAVFTDSHAHLEIVSQRLGKEVLEEVLAAYGRAFGAGARAEEEPAIVLDVGTEPGDLEMRRALVRQCASQRSAQFVKFSAGVWPGLEALADPDCAMSLLERDIERGVDAVGECGLDYYHMAASPQAQKVLFSAQIELALRHRLPLVVHSREAFEDTHSLVAPAASRIPVIIHCFGYGPEEARAFLESGCFISFAGNMTYPKASRLREALALVPPDRLLLETDAPYMNPVPLRGKASSPLDIARTYALASELLHIDIEELRKRITKNLNRILGNSQ</sequence>
<name>A0A3P3XFU3_9SPIR</name>
<organism evidence="3">
    <name type="scientific">uncultured spirochete</name>
    <dbReference type="NCBI Taxonomy" id="156406"/>
    <lineage>
        <taxon>Bacteria</taxon>
        <taxon>Pseudomonadati</taxon>
        <taxon>Spirochaetota</taxon>
        <taxon>Spirochaetia</taxon>
        <taxon>Spirochaetales</taxon>
        <taxon>environmental samples</taxon>
    </lineage>
</organism>
<proteinExistence type="inferred from homology"/>
<gene>
    <name evidence="3" type="ORF">SPIROBIBN47_140018</name>
</gene>
<dbReference type="SUPFAM" id="SSF51556">
    <property type="entry name" value="Metallo-dependent hydrolases"/>
    <property type="match status" value="1"/>
</dbReference>
<comment type="similarity">
    <text evidence="1">Belongs to the metallo-dependent hydrolases superfamily. TatD-type hydrolase family.</text>
</comment>
<protein>
    <submittedName>
        <fullName evidence="3">Putative Uncharacterized deoxyribonuclease YcfH</fullName>
        <ecNumber evidence="3">3.1.21.-</ecNumber>
    </submittedName>
</protein>
<dbReference type="EMBL" id="FWDM01000006">
    <property type="protein sequence ID" value="SLM10413.1"/>
    <property type="molecule type" value="Genomic_DNA"/>
</dbReference>
<evidence type="ECO:0000313" key="3">
    <source>
        <dbReference type="EMBL" id="SLM10413.1"/>
    </source>
</evidence>
<dbReference type="GO" id="GO:0016788">
    <property type="term" value="F:hydrolase activity, acting on ester bonds"/>
    <property type="evidence" value="ECO:0007669"/>
    <property type="project" value="InterPro"/>
</dbReference>
<dbReference type="InterPro" id="IPR032466">
    <property type="entry name" value="Metal_Hydrolase"/>
</dbReference>
<dbReference type="PANTHER" id="PTHR46124:SF2">
    <property type="entry name" value="D-AMINOACYL-TRNA DEACYLASE"/>
    <property type="match status" value="1"/>
</dbReference>
<evidence type="ECO:0000256" key="1">
    <source>
        <dbReference type="ARBA" id="ARBA00009275"/>
    </source>
</evidence>
<dbReference type="InterPro" id="IPR001130">
    <property type="entry name" value="TatD-like"/>
</dbReference>
<dbReference type="Pfam" id="PF01026">
    <property type="entry name" value="TatD_DNase"/>
    <property type="match status" value="1"/>
</dbReference>
<dbReference type="CDD" id="cd01310">
    <property type="entry name" value="TatD_DNAse"/>
    <property type="match status" value="1"/>
</dbReference>
<dbReference type="EC" id="3.1.21.-" evidence="3"/>
<dbReference type="PROSITE" id="PS01090">
    <property type="entry name" value="TATD_2"/>
    <property type="match status" value="1"/>
</dbReference>
<reference evidence="3" key="1">
    <citation type="submission" date="2017-02" db="EMBL/GenBank/DDBJ databases">
        <authorList>
            <person name="Regsiter A."/>
            <person name="William W."/>
        </authorList>
    </citation>
    <scope>NUCLEOTIDE SEQUENCE</scope>
    <source>
        <strain evidence="3">Bib</strain>
    </source>
</reference>
<dbReference type="InterPro" id="IPR018228">
    <property type="entry name" value="DNase_TatD-rel_CS"/>
</dbReference>
<evidence type="ECO:0000256" key="2">
    <source>
        <dbReference type="ARBA" id="ARBA00022801"/>
    </source>
</evidence>
<dbReference type="GO" id="GO:0005829">
    <property type="term" value="C:cytosol"/>
    <property type="evidence" value="ECO:0007669"/>
    <property type="project" value="TreeGrafter"/>
</dbReference>
<dbReference type="AlphaFoldDB" id="A0A3P3XFU3"/>
<keyword evidence="2 3" id="KW-0378">Hydrolase</keyword>
<dbReference type="Gene3D" id="3.20.20.140">
    <property type="entry name" value="Metal-dependent hydrolases"/>
    <property type="match status" value="1"/>
</dbReference>
<dbReference type="PANTHER" id="PTHR46124">
    <property type="entry name" value="D-AMINOACYL-TRNA DEACYLASE"/>
    <property type="match status" value="1"/>
</dbReference>
<dbReference type="PROSITE" id="PS01091">
    <property type="entry name" value="TATD_3"/>
    <property type="match status" value="1"/>
</dbReference>